<feature type="domain" description="Disease resistance N-terminal" evidence="7">
    <location>
        <begin position="10"/>
        <end position="85"/>
    </location>
</feature>
<dbReference type="AlphaFoldDB" id="A0A0D9X659"/>
<dbReference type="eggNOG" id="KOG4658">
    <property type="taxonomic scope" value="Eukaryota"/>
</dbReference>
<dbReference type="GO" id="GO:0043531">
    <property type="term" value="F:ADP binding"/>
    <property type="evidence" value="ECO:0007669"/>
    <property type="project" value="InterPro"/>
</dbReference>
<dbReference type="InterPro" id="IPR002182">
    <property type="entry name" value="NB-ARC"/>
</dbReference>
<dbReference type="Gene3D" id="1.20.5.4130">
    <property type="match status" value="1"/>
</dbReference>
<dbReference type="Pfam" id="PF00931">
    <property type="entry name" value="NB-ARC"/>
    <property type="match status" value="1"/>
</dbReference>
<keyword evidence="9" id="KW-1185">Reference proteome</keyword>
<evidence type="ECO:0000313" key="8">
    <source>
        <dbReference type="EnsemblPlants" id="LPERR08G07640.1"/>
    </source>
</evidence>
<keyword evidence="3" id="KW-0677">Repeat</keyword>
<dbReference type="InterPro" id="IPR027417">
    <property type="entry name" value="P-loop_NTPase"/>
</dbReference>
<keyword evidence="2" id="KW-0433">Leucine-rich repeat</keyword>
<reference evidence="8" key="3">
    <citation type="submission" date="2015-04" db="UniProtKB">
        <authorList>
            <consortium name="EnsemblPlants"/>
        </authorList>
    </citation>
    <scope>IDENTIFICATION</scope>
</reference>
<dbReference type="InterPro" id="IPR038005">
    <property type="entry name" value="RX-like_CC"/>
</dbReference>
<sequence>MAIAIPSLDKAISVIQAAIKDEIALQLGLKGDLSFIRDELDMMKAFLMVAEEEREHNEVVKVWTDQINHLALDVEHCLNDNRDRVEKYPRWLFLLTIPARHEIAYTLKELKARVEDVSKRNLRYRLVKDSDSAATLGIKKLLQASSSTTKGSVELVDLCEVIVNEDEELKVMSVWGRDGSDPGKTSVVREAYNSREVRDKFPCRAWVRLAHPFNPNDFLHSLVRQFYGNSLSLEARATVGVGVMRKMEEVIAQGRLAEEFDAHVNDKKYLLVIDDLTTMVEWDWILTYLPDRKKGSKIIVSTQQVEIANLCAAQPCRVAEIKQRLSHRSVYLFFNEVIIILTTTTS</sequence>
<dbReference type="Gramene" id="LPERR08G07640.1">
    <property type="protein sequence ID" value="LPERR08G07640.1"/>
    <property type="gene ID" value="LPERR08G07640"/>
</dbReference>
<dbReference type="CDD" id="cd14798">
    <property type="entry name" value="RX-CC_like"/>
    <property type="match status" value="1"/>
</dbReference>
<reference evidence="9" key="2">
    <citation type="submission" date="2013-12" db="EMBL/GenBank/DDBJ databases">
        <authorList>
            <person name="Yu Y."/>
            <person name="Lee S."/>
            <person name="de Baynast K."/>
            <person name="Wissotski M."/>
            <person name="Liu L."/>
            <person name="Talag J."/>
            <person name="Goicoechea J."/>
            <person name="Angelova A."/>
            <person name="Jetty R."/>
            <person name="Kudrna D."/>
            <person name="Golser W."/>
            <person name="Rivera L."/>
            <person name="Zhang J."/>
            <person name="Wing R."/>
        </authorList>
    </citation>
    <scope>NUCLEOTIDE SEQUENCE</scope>
</reference>
<evidence type="ECO:0000259" key="7">
    <source>
        <dbReference type="Pfam" id="PF18052"/>
    </source>
</evidence>
<evidence type="ECO:0000313" key="9">
    <source>
        <dbReference type="Proteomes" id="UP000032180"/>
    </source>
</evidence>
<name>A0A0D9X659_9ORYZ</name>
<dbReference type="Gene3D" id="3.40.50.300">
    <property type="entry name" value="P-loop containing nucleotide triphosphate hydrolases"/>
    <property type="match status" value="1"/>
</dbReference>
<keyword evidence="4" id="KW-0547">Nucleotide-binding</keyword>
<feature type="domain" description="NB-ARC" evidence="6">
    <location>
        <begin position="165"/>
        <end position="334"/>
    </location>
</feature>
<dbReference type="HOGENOM" id="CLU_000837_29_7_1"/>
<evidence type="ECO:0000256" key="5">
    <source>
        <dbReference type="ARBA" id="ARBA00022821"/>
    </source>
</evidence>
<dbReference type="Proteomes" id="UP000032180">
    <property type="component" value="Chromosome 8"/>
</dbReference>
<dbReference type="PANTHER" id="PTHR19338">
    <property type="entry name" value="TRANSLOCASE OF INNER MITOCHONDRIAL MEMBRANE 13 HOMOLOG"/>
    <property type="match status" value="1"/>
</dbReference>
<dbReference type="PANTHER" id="PTHR19338:SF58">
    <property type="entry name" value="OS09G0517100 PROTEIN"/>
    <property type="match status" value="1"/>
</dbReference>
<dbReference type="GO" id="GO:0006952">
    <property type="term" value="P:defense response"/>
    <property type="evidence" value="ECO:0007669"/>
    <property type="project" value="UniProtKB-KW"/>
</dbReference>
<evidence type="ECO:0008006" key="10">
    <source>
        <dbReference type="Google" id="ProtNLM"/>
    </source>
</evidence>
<accession>A0A0D9X659</accession>
<dbReference type="SUPFAM" id="SSF52540">
    <property type="entry name" value="P-loop containing nucleoside triphosphate hydrolases"/>
    <property type="match status" value="1"/>
</dbReference>
<protein>
    <recommendedName>
        <fullName evidence="10">Rx N-terminal domain-containing protein</fullName>
    </recommendedName>
</protein>
<evidence type="ECO:0000259" key="6">
    <source>
        <dbReference type="Pfam" id="PF00931"/>
    </source>
</evidence>
<evidence type="ECO:0000256" key="4">
    <source>
        <dbReference type="ARBA" id="ARBA00022741"/>
    </source>
</evidence>
<proteinExistence type="inferred from homology"/>
<evidence type="ECO:0000256" key="1">
    <source>
        <dbReference type="ARBA" id="ARBA00008894"/>
    </source>
</evidence>
<dbReference type="InterPro" id="IPR041118">
    <property type="entry name" value="Rx_N"/>
</dbReference>
<comment type="similarity">
    <text evidence="1">Belongs to the disease resistance NB-LRR family.</text>
</comment>
<organism evidence="8 9">
    <name type="scientific">Leersia perrieri</name>
    <dbReference type="NCBI Taxonomy" id="77586"/>
    <lineage>
        <taxon>Eukaryota</taxon>
        <taxon>Viridiplantae</taxon>
        <taxon>Streptophyta</taxon>
        <taxon>Embryophyta</taxon>
        <taxon>Tracheophyta</taxon>
        <taxon>Spermatophyta</taxon>
        <taxon>Magnoliopsida</taxon>
        <taxon>Liliopsida</taxon>
        <taxon>Poales</taxon>
        <taxon>Poaceae</taxon>
        <taxon>BOP clade</taxon>
        <taxon>Oryzoideae</taxon>
        <taxon>Oryzeae</taxon>
        <taxon>Oryzinae</taxon>
        <taxon>Leersia</taxon>
    </lineage>
</organism>
<reference evidence="8 9" key="1">
    <citation type="submission" date="2012-08" db="EMBL/GenBank/DDBJ databases">
        <title>Oryza genome evolution.</title>
        <authorList>
            <person name="Wing R.A."/>
        </authorList>
    </citation>
    <scope>NUCLEOTIDE SEQUENCE</scope>
</reference>
<dbReference type="STRING" id="77586.A0A0D9X659"/>
<evidence type="ECO:0000256" key="3">
    <source>
        <dbReference type="ARBA" id="ARBA00022737"/>
    </source>
</evidence>
<keyword evidence="5" id="KW-0611">Plant defense</keyword>
<evidence type="ECO:0000256" key="2">
    <source>
        <dbReference type="ARBA" id="ARBA00022614"/>
    </source>
</evidence>
<dbReference type="Pfam" id="PF18052">
    <property type="entry name" value="Rx_N"/>
    <property type="match status" value="1"/>
</dbReference>
<dbReference type="EnsemblPlants" id="LPERR08G07640.1">
    <property type="protein sequence ID" value="LPERR08G07640.1"/>
    <property type="gene ID" value="LPERR08G07640"/>
</dbReference>